<keyword evidence="13" id="KW-1185">Reference proteome</keyword>
<keyword evidence="6" id="KW-1015">Disulfide bond</keyword>
<feature type="compositionally biased region" description="Low complexity" evidence="8">
    <location>
        <begin position="161"/>
        <end position="178"/>
    </location>
</feature>
<reference evidence="12" key="2">
    <citation type="submission" date="2025-08" db="UniProtKB">
        <authorList>
            <consortium name="Ensembl"/>
        </authorList>
    </citation>
    <scope>IDENTIFICATION</scope>
    <source>
        <strain evidence="12">Thorbecke</strain>
    </source>
</reference>
<dbReference type="GO" id="GO:0060055">
    <property type="term" value="P:angiogenesis involved in wound healing"/>
    <property type="evidence" value="ECO:0007669"/>
    <property type="project" value="Ensembl"/>
</dbReference>
<dbReference type="GO" id="GO:0043025">
    <property type="term" value="C:neuronal cell body"/>
    <property type="evidence" value="ECO:0007669"/>
    <property type="project" value="Ensembl"/>
</dbReference>
<keyword evidence="3" id="KW-0202">Cytokine</keyword>
<dbReference type="GO" id="GO:0043123">
    <property type="term" value="P:positive regulation of canonical NF-kappaB signal transduction"/>
    <property type="evidence" value="ECO:0007669"/>
    <property type="project" value="Ensembl"/>
</dbReference>
<dbReference type="OrthoDB" id="9447832at2759"/>
<dbReference type="GO" id="GO:0043005">
    <property type="term" value="C:neuron projection"/>
    <property type="evidence" value="ECO:0007669"/>
    <property type="project" value="Ensembl"/>
</dbReference>
<keyword evidence="4" id="KW-0964">Secreted</keyword>
<name>G1ST53_RABIT</name>
<dbReference type="GO" id="GO:0008284">
    <property type="term" value="P:positive regulation of cell population proliferation"/>
    <property type="evidence" value="ECO:0007669"/>
    <property type="project" value="Ensembl"/>
</dbReference>
<accession>G1ST53</accession>
<dbReference type="GO" id="GO:0005615">
    <property type="term" value="C:extracellular space"/>
    <property type="evidence" value="ECO:0007669"/>
    <property type="project" value="UniProtKB-KW"/>
</dbReference>
<dbReference type="InterPro" id="IPR036048">
    <property type="entry name" value="Interleukin_8-like_sf"/>
</dbReference>
<dbReference type="GO" id="GO:0032914">
    <property type="term" value="P:positive regulation of transforming growth factor beta1 production"/>
    <property type="evidence" value="ECO:0007669"/>
    <property type="project" value="Ensembl"/>
</dbReference>
<feature type="signal peptide" evidence="10">
    <location>
        <begin position="1"/>
        <end position="24"/>
    </location>
</feature>
<reference evidence="12" key="3">
    <citation type="submission" date="2025-09" db="UniProtKB">
        <authorList>
            <consortium name="Ensembl"/>
        </authorList>
    </citation>
    <scope>IDENTIFICATION</scope>
    <source>
        <strain evidence="12">Thorbecke</strain>
    </source>
</reference>
<dbReference type="GO" id="GO:0110091">
    <property type="term" value="P:negative regulation of hippocampal neuron apoptotic process"/>
    <property type="evidence" value="ECO:0007669"/>
    <property type="project" value="Ensembl"/>
</dbReference>
<dbReference type="GO" id="GO:0048246">
    <property type="term" value="P:macrophage chemotaxis"/>
    <property type="evidence" value="ECO:0007669"/>
    <property type="project" value="Ensembl"/>
</dbReference>
<feature type="compositionally biased region" description="Polar residues" evidence="8">
    <location>
        <begin position="200"/>
        <end position="254"/>
    </location>
</feature>
<dbReference type="GO" id="GO:0033622">
    <property type="term" value="P:integrin activation"/>
    <property type="evidence" value="ECO:0007669"/>
    <property type="project" value="Ensembl"/>
</dbReference>
<dbReference type="GO" id="GO:0005886">
    <property type="term" value="C:plasma membrane"/>
    <property type="evidence" value="ECO:0007669"/>
    <property type="project" value="Ensembl"/>
</dbReference>
<dbReference type="GO" id="GO:0030336">
    <property type="term" value="P:negative regulation of cell migration"/>
    <property type="evidence" value="ECO:0007669"/>
    <property type="project" value="Ensembl"/>
</dbReference>
<dbReference type="SMART" id="SM00199">
    <property type="entry name" value="SCY"/>
    <property type="match status" value="1"/>
</dbReference>
<evidence type="ECO:0000256" key="1">
    <source>
        <dbReference type="ARBA" id="ARBA00004613"/>
    </source>
</evidence>
<dbReference type="GeneTree" id="ENSGT01130000278316"/>
<dbReference type="InterPro" id="IPR039809">
    <property type="entry name" value="Chemokine_b/g/d"/>
</dbReference>
<evidence type="ECO:0000256" key="5">
    <source>
        <dbReference type="ARBA" id="ARBA00022729"/>
    </source>
</evidence>
<dbReference type="PANTHER" id="PTHR12015">
    <property type="entry name" value="SMALL INDUCIBLE CYTOKINE A"/>
    <property type="match status" value="1"/>
</dbReference>
<dbReference type="InterPro" id="IPR001811">
    <property type="entry name" value="Chemokine_IL8-like_dom"/>
</dbReference>
<dbReference type="GO" id="GO:0005178">
    <property type="term" value="F:integrin binding"/>
    <property type="evidence" value="ECO:0007669"/>
    <property type="project" value="Ensembl"/>
</dbReference>
<dbReference type="PANTHER" id="PTHR12015:SF92">
    <property type="entry name" value="FRACTALKINE"/>
    <property type="match status" value="1"/>
</dbReference>
<dbReference type="SMR" id="G1ST53"/>
<dbReference type="InParanoid" id="G1ST53"/>
<dbReference type="GO" id="GO:0048247">
    <property type="term" value="P:lymphocyte chemotaxis"/>
    <property type="evidence" value="ECO:0007669"/>
    <property type="project" value="Ensembl"/>
</dbReference>
<proteinExistence type="predicted"/>
<dbReference type="GO" id="GO:0051041">
    <property type="term" value="P:positive regulation of calcium-independent cell-cell adhesion"/>
    <property type="evidence" value="ECO:0007669"/>
    <property type="project" value="Ensembl"/>
</dbReference>
<dbReference type="SUPFAM" id="SSF54117">
    <property type="entry name" value="Interleukin 8-like chemokines"/>
    <property type="match status" value="1"/>
</dbReference>
<dbReference type="GO" id="GO:0032233">
    <property type="term" value="P:positive regulation of actin filament bundle assembly"/>
    <property type="evidence" value="ECO:0007669"/>
    <property type="project" value="Ensembl"/>
</dbReference>
<comment type="subcellular location">
    <subcellularLocation>
        <location evidence="1">Secreted</location>
    </subcellularLocation>
</comment>
<evidence type="ECO:0000256" key="3">
    <source>
        <dbReference type="ARBA" id="ARBA00022514"/>
    </source>
</evidence>
<feature type="domain" description="Chemokine interleukin-8-like" evidence="11">
    <location>
        <begin position="29"/>
        <end position="89"/>
    </location>
</feature>
<dbReference type="GO" id="GO:0042056">
    <property type="term" value="F:chemoattractant activity"/>
    <property type="evidence" value="ECO:0007669"/>
    <property type="project" value="Ensembl"/>
</dbReference>
<keyword evidence="2" id="KW-0145">Chemotaxis</keyword>
<feature type="transmembrane region" description="Helical" evidence="9">
    <location>
        <begin position="349"/>
        <end position="369"/>
    </location>
</feature>
<dbReference type="Pfam" id="PF00048">
    <property type="entry name" value="IL8"/>
    <property type="match status" value="1"/>
</dbReference>
<dbReference type="CTD" id="6376"/>
<evidence type="ECO:0000256" key="7">
    <source>
        <dbReference type="ARBA" id="ARBA00023198"/>
    </source>
</evidence>
<evidence type="ECO:0000256" key="2">
    <source>
        <dbReference type="ARBA" id="ARBA00022500"/>
    </source>
</evidence>
<dbReference type="GO" id="GO:0045766">
    <property type="term" value="P:positive regulation of angiogenesis"/>
    <property type="evidence" value="ECO:0007669"/>
    <property type="project" value="Ensembl"/>
</dbReference>
<dbReference type="GO" id="GO:0002523">
    <property type="term" value="P:leukocyte migration involved in inflammatory response"/>
    <property type="evidence" value="ECO:0007669"/>
    <property type="project" value="Ensembl"/>
</dbReference>
<dbReference type="AlphaFoldDB" id="G1ST53"/>
<evidence type="ECO:0000259" key="11">
    <source>
        <dbReference type="SMART" id="SM00199"/>
    </source>
</evidence>
<dbReference type="GO" id="GO:0045237">
    <property type="term" value="F:CXCR1 chemokine receptor binding"/>
    <property type="evidence" value="ECO:0007669"/>
    <property type="project" value="Ensembl"/>
</dbReference>
<dbReference type="GO" id="GO:0061518">
    <property type="term" value="P:microglial cell proliferation"/>
    <property type="evidence" value="ECO:0007669"/>
    <property type="project" value="Ensembl"/>
</dbReference>
<dbReference type="OMA" id="QNQESCG"/>
<dbReference type="GO" id="GO:0043410">
    <property type="term" value="P:positive regulation of MAPK cascade"/>
    <property type="evidence" value="ECO:0007669"/>
    <property type="project" value="Ensembl"/>
</dbReference>
<reference evidence="12 13" key="1">
    <citation type="journal article" date="2011" name="Nature">
        <title>A high-resolution map of human evolutionary constraint using 29 mammals.</title>
        <authorList>
            <person name="Lindblad-Toh K."/>
            <person name="Garber M."/>
            <person name="Zuk O."/>
            <person name="Lin M.F."/>
            <person name="Parker B.J."/>
            <person name="Washietl S."/>
            <person name="Kheradpour P."/>
            <person name="Ernst J."/>
            <person name="Jordan G."/>
            <person name="Mauceli E."/>
            <person name="Ward L.D."/>
            <person name="Lowe C.B."/>
            <person name="Holloway A.K."/>
            <person name="Clamp M."/>
            <person name="Gnerre S."/>
            <person name="Alfoldi J."/>
            <person name="Beal K."/>
            <person name="Chang J."/>
            <person name="Clawson H."/>
            <person name="Cuff J."/>
            <person name="Di Palma F."/>
            <person name="Fitzgerald S."/>
            <person name="Flicek P."/>
            <person name="Guttman M."/>
            <person name="Hubisz M.J."/>
            <person name="Jaffe D.B."/>
            <person name="Jungreis I."/>
            <person name="Kent W.J."/>
            <person name="Kostka D."/>
            <person name="Lara M."/>
            <person name="Martins A.L."/>
            <person name="Massingham T."/>
            <person name="Moltke I."/>
            <person name="Raney B.J."/>
            <person name="Rasmussen M.D."/>
            <person name="Robinson J."/>
            <person name="Stark A."/>
            <person name="Vilella A.J."/>
            <person name="Wen J."/>
            <person name="Xie X."/>
            <person name="Zody M.C."/>
            <person name="Baldwin J."/>
            <person name="Bloom T."/>
            <person name="Chin C.W."/>
            <person name="Heiman D."/>
            <person name="Nicol R."/>
            <person name="Nusbaum C."/>
            <person name="Young S."/>
            <person name="Wilkinson J."/>
            <person name="Worley K.C."/>
            <person name="Kovar C.L."/>
            <person name="Muzny D.M."/>
            <person name="Gibbs R.A."/>
            <person name="Cree A."/>
            <person name="Dihn H.H."/>
            <person name="Fowler G."/>
            <person name="Jhangiani S."/>
            <person name="Joshi V."/>
            <person name="Lee S."/>
            <person name="Lewis L.R."/>
            <person name="Nazareth L.V."/>
            <person name="Okwuonu G."/>
            <person name="Santibanez J."/>
            <person name="Warren W.C."/>
            <person name="Mardis E.R."/>
            <person name="Weinstock G.M."/>
            <person name="Wilson R.K."/>
            <person name="Delehaunty K."/>
            <person name="Dooling D."/>
            <person name="Fronik C."/>
            <person name="Fulton L."/>
            <person name="Fulton B."/>
            <person name="Graves T."/>
            <person name="Minx P."/>
            <person name="Sodergren E."/>
            <person name="Birney E."/>
            <person name="Margulies E.H."/>
            <person name="Herrero J."/>
            <person name="Green E.D."/>
            <person name="Haussler D."/>
            <person name="Siepel A."/>
            <person name="Goldman N."/>
            <person name="Pollard K.S."/>
            <person name="Pedersen J.S."/>
            <person name="Lander E.S."/>
            <person name="Kellis M."/>
        </authorList>
    </citation>
    <scope>NUCLEOTIDE SEQUENCE [LARGE SCALE GENOMIC DNA]</scope>
    <source>
        <strain evidence="12 13">Thorbecke inbred</strain>
    </source>
</reference>
<keyword evidence="5 10" id="KW-0732">Signal</keyword>
<dbReference type="GO" id="GO:0032720">
    <property type="term" value="P:negative regulation of tumor necrosis factor production"/>
    <property type="evidence" value="ECO:0007669"/>
    <property type="project" value="Ensembl"/>
</dbReference>
<dbReference type="Proteomes" id="UP000001811">
    <property type="component" value="Chromosome 5"/>
</dbReference>
<dbReference type="FunCoup" id="G1ST53">
    <property type="interactions" value="55"/>
</dbReference>
<dbReference type="KEGG" id="ocu:100346186"/>
<dbReference type="GO" id="GO:0070098">
    <property type="term" value="P:chemokine-mediated signaling pathway"/>
    <property type="evidence" value="ECO:0007669"/>
    <property type="project" value="Ensembl"/>
</dbReference>
<evidence type="ECO:0000313" key="12">
    <source>
        <dbReference type="Ensembl" id="ENSOCUP00000006470.2"/>
    </source>
</evidence>
<evidence type="ECO:0000256" key="8">
    <source>
        <dbReference type="SAM" id="MobiDB-lite"/>
    </source>
</evidence>
<dbReference type="Gene3D" id="2.40.50.40">
    <property type="match status" value="1"/>
</dbReference>
<dbReference type="eggNOG" id="ENOG502SNIE">
    <property type="taxonomic scope" value="Eukaryota"/>
</dbReference>
<dbReference type="GO" id="GO:0030593">
    <property type="term" value="P:neutrophil chemotaxis"/>
    <property type="evidence" value="ECO:0007669"/>
    <property type="project" value="Ensembl"/>
</dbReference>
<dbReference type="GO" id="GO:0048245">
    <property type="term" value="P:eosinophil chemotaxis"/>
    <property type="evidence" value="ECO:0007669"/>
    <property type="project" value="TreeGrafter"/>
</dbReference>
<dbReference type="FunFam" id="2.40.50.40:FF:000012">
    <property type="entry name" value="C-C motif chemokine"/>
    <property type="match status" value="1"/>
</dbReference>
<dbReference type="GO" id="GO:0009986">
    <property type="term" value="C:cell surface"/>
    <property type="evidence" value="ECO:0007669"/>
    <property type="project" value="Ensembl"/>
</dbReference>
<dbReference type="GO" id="GO:0048020">
    <property type="term" value="F:CCR chemokine receptor binding"/>
    <property type="evidence" value="ECO:0007669"/>
    <property type="project" value="TreeGrafter"/>
</dbReference>
<dbReference type="STRING" id="9986.ENSOCUP00000006470"/>
<evidence type="ECO:0000256" key="4">
    <source>
        <dbReference type="ARBA" id="ARBA00022525"/>
    </source>
</evidence>
<dbReference type="GO" id="GO:0007155">
    <property type="term" value="P:cell adhesion"/>
    <property type="evidence" value="ECO:0007669"/>
    <property type="project" value="Ensembl"/>
</dbReference>
<feature type="chain" id="PRO_5003422325" evidence="10">
    <location>
        <begin position="25"/>
        <end position="404"/>
    </location>
</feature>
<dbReference type="Ensembl" id="ENSOCUT00000007479.4">
    <property type="protein sequence ID" value="ENSOCUP00000006470.2"/>
    <property type="gene ID" value="ENSOCUG00000007482.4"/>
</dbReference>
<feature type="region of interest" description="Disordered" evidence="8">
    <location>
        <begin position="96"/>
        <end position="321"/>
    </location>
</feature>
<dbReference type="GeneID" id="100346186"/>
<evidence type="ECO:0000313" key="13">
    <source>
        <dbReference type="Proteomes" id="UP000001811"/>
    </source>
</evidence>
<dbReference type="HOGENOM" id="CLU_738793_0_0_1"/>
<keyword evidence="9" id="KW-0812">Transmembrane</keyword>
<keyword evidence="7" id="KW-0395">Inflammatory response</keyword>
<sequence>MAPIAPQWLLRLAAFCPLMVPLAGQHLGVAKCSIICNNMTPKIPVALLISYQWNQESCGKPAIVLETKRHKRFCADPQAPWVQEAMKHLDRQAVARTPNSGTFEKQIGAVKPGASTVKPGTTAAPGGMPEPAVSEPRPTGDSRSPEPTPAPQEAQTTLGTSPALPAGVPSSSGSGSLVTQKPQDGRPPVGPTGPEFVNTAPVSTAGSWQTSAHQHGATESPSAETPSTEHPSTQALTTSYPASEENLGSESQSPGAPALSPRPGDPQSTWETVPVVAHTGAFQDGGAGSTAYASVVPGSSEGTPSREPAASGSWTPKAEEPVHATVDPQRLGVLITPVPDSQAATRRQAVGLLAFLGLLFCLGVAMFAYQSLQGCPRKMAGEMVEGLRYVPRSCGANSYVLVPV</sequence>
<organism evidence="12 13">
    <name type="scientific">Oryctolagus cuniculus</name>
    <name type="common">Rabbit</name>
    <dbReference type="NCBI Taxonomy" id="9986"/>
    <lineage>
        <taxon>Eukaryota</taxon>
        <taxon>Metazoa</taxon>
        <taxon>Chordata</taxon>
        <taxon>Craniata</taxon>
        <taxon>Vertebrata</taxon>
        <taxon>Euteleostomi</taxon>
        <taxon>Mammalia</taxon>
        <taxon>Eutheria</taxon>
        <taxon>Euarchontoglires</taxon>
        <taxon>Glires</taxon>
        <taxon>Lagomorpha</taxon>
        <taxon>Leporidae</taxon>
        <taxon>Oryctolagus</taxon>
    </lineage>
</organism>
<dbReference type="GO" id="GO:0050729">
    <property type="term" value="P:positive regulation of inflammatory response"/>
    <property type="evidence" value="ECO:0007669"/>
    <property type="project" value="Ensembl"/>
</dbReference>
<gene>
    <name evidence="12" type="primary">CX3CL1</name>
</gene>
<keyword evidence="9" id="KW-0472">Membrane</keyword>
<dbReference type="GO" id="GO:0051281">
    <property type="term" value="P:positive regulation of release of sequestered calcium ion into cytosol"/>
    <property type="evidence" value="ECO:0007669"/>
    <property type="project" value="Ensembl"/>
</dbReference>
<dbReference type="GO" id="GO:1904141">
    <property type="term" value="P:positive regulation of microglial cell migration"/>
    <property type="evidence" value="ECO:0007669"/>
    <property type="project" value="Ensembl"/>
</dbReference>
<dbReference type="GO" id="GO:2001240">
    <property type="term" value="P:negative regulation of extrinsic apoptotic signaling pathway in absence of ligand"/>
    <property type="evidence" value="ECO:0007669"/>
    <property type="project" value="Ensembl"/>
</dbReference>
<protein>
    <submittedName>
        <fullName evidence="12">C-X3-C motif chemokine ligand 1</fullName>
    </submittedName>
</protein>
<dbReference type="EMBL" id="AAGW02052842">
    <property type="status" value="NOT_ANNOTATED_CDS"/>
    <property type="molecule type" value="Genomic_DNA"/>
</dbReference>
<dbReference type="GO" id="GO:0008009">
    <property type="term" value="F:chemokine activity"/>
    <property type="evidence" value="ECO:0007669"/>
    <property type="project" value="Ensembl"/>
</dbReference>
<evidence type="ECO:0000256" key="9">
    <source>
        <dbReference type="SAM" id="Phobius"/>
    </source>
</evidence>
<evidence type="ECO:0000256" key="10">
    <source>
        <dbReference type="SAM" id="SignalP"/>
    </source>
</evidence>
<dbReference type="PaxDb" id="9986-ENSOCUP00000006470"/>
<dbReference type="GO" id="GO:0051897">
    <property type="term" value="P:positive regulation of phosphatidylinositol 3-kinase/protein kinase B signal transduction"/>
    <property type="evidence" value="ECO:0007669"/>
    <property type="project" value="Ensembl"/>
</dbReference>
<dbReference type="GO" id="GO:0031737">
    <property type="term" value="F:CX3C chemokine receptor binding"/>
    <property type="evidence" value="ECO:0007669"/>
    <property type="project" value="Ensembl"/>
</dbReference>
<keyword evidence="9" id="KW-1133">Transmembrane helix</keyword>
<dbReference type="PRINTS" id="PR01721">
    <property type="entry name" value="FRACTALKINE"/>
</dbReference>
<dbReference type="Bgee" id="ENSOCUG00000007482">
    <property type="expression patterns" value="Expressed in brain and 18 other cell types or tissues"/>
</dbReference>
<dbReference type="GO" id="GO:0061844">
    <property type="term" value="P:antimicrobial humoral immune response mediated by antimicrobial peptide"/>
    <property type="evidence" value="ECO:0007669"/>
    <property type="project" value="TreeGrafter"/>
</dbReference>
<dbReference type="GO" id="GO:0031664">
    <property type="term" value="P:regulation of lipopolysaccharide-mediated signaling pathway"/>
    <property type="evidence" value="ECO:0007669"/>
    <property type="project" value="Ensembl"/>
</dbReference>
<evidence type="ECO:0000256" key="6">
    <source>
        <dbReference type="ARBA" id="ARBA00023157"/>
    </source>
</evidence>
<dbReference type="GO" id="GO:0097192">
    <property type="term" value="P:extrinsic apoptotic signaling pathway in absence of ligand"/>
    <property type="evidence" value="ECO:0007669"/>
    <property type="project" value="Ensembl"/>
</dbReference>